<dbReference type="Gene3D" id="2.70.98.30">
    <property type="entry name" value="Golgi alpha-mannosidase II, domain 4"/>
    <property type="match status" value="1"/>
</dbReference>
<keyword evidence="6" id="KW-1185">Reference proteome</keyword>
<dbReference type="GO" id="GO:0006013">
    <property type="term" value="P:mannose metabolic process"/>
    <property type="evidence" value="ECO:0007669"/>
    <property type="project" value="InterPro"/>
</dbReference>
<dbReference type="InterPro" id="IPR028995">
    <property type="entry name" value="Glyco_hydro_57/38_cen_sf"/>
</dbReference>
<sequence length="674" mass="75858">MHLSEARQQLGLFQHHDAVTGTSKLYVMSDYAERLFRGIKGAHSVIAHVMQYLQSVRKPNYQPPPDQTSYDKGYHQDQIPFTTYLQMSEKRISFDTLPIRVGLHLGPSRIDDLAGQTSTKRTAKVVVFNSHASEVQEAIRVHVTGPVQKVVGPNGRELEFQLNPVWGYSAELPTNLYELLFIAELAPLSTTTFEVVRQAVSEKSRTPATRIRLFLSDSWEKDSPEGEKPTLSNGHLFNFETSDDEDIRMTNGNIHVVFNRSTGLLQSVNGRTISMSFGAYRSAEFHSGAYLFRPNPMEPRHNVTGRFPVIRLVRGPLMSELIVVYPDTVMQRARVYHKAPGRAALTAGIELETSFDLSARHDFLEMYMTFESDVASGQEFFTDSAGFEILRRLRNDLLPVEANYYPMTEAVFIQDDSSRLTLLADHAHGVTSSKPGHLEVMLDRKLRFDDSRGLGEGIMDNRHTRSRFWLLMEIRDQNRLDKTISSERQEISLLSRSGHRLATMLNFPPVIMQSLPTGLSRMVHGEIRFLAEPLPCDVHLLNIRTLPEEAGTDATYNHPSLDRALLVLQSRAADCSITVSPNNPLNCGTQKSERGVFFSNVTVTSIQRTTLTGTMPNGEEVSPKNLRVDPHELESFIITFGKSNYNNGVESNNNNHSIHKKMSIPTTTTTQITV</sequence>
<dbReference type="GO" id="GO:0006491">
    <property type="term" value="P:N-glycan processing"/>
    <property type="evidence" value="ECO:0007669"/>
    <property type="project" value="TreeGrafter"/>
</dbReference>
<dbReference type="InterPro" id="IPR037094">
    <property type="entry name" value="Glyco_hydro_38_cen_sf"/>
</dbReference>
<dbReference type="GO" id="GO:0030246">
    <property type="term" value="F:carbohydrate binding"/>
    <property type="evidence" value="ECO:0007669"/>
    <property type="project" value="InterPro"/>
</dbReference>
<dbReference type="Proteomes" id="UP000192247">
    <property type="component" value="Unassembled WGS sequence"/>
</dbReference>
<dbReference type="InterPro" id="IPR011013">
    <property type="entry name" value="Gal_mutarotase_sf_dom"/>
</dbReference>
<dbReference type="GO" id="GO:0000139">
    <property type="term" value="C:Golgi membrane"/>
    <property type="evidence" value="ECO:0007669"/>
    <property type="project" value="TreeGrafter"/>
</dbReference>
<organism evidence="5 6">
    <name type="scientific">Tropilaelaps mercedesae</name>
    <dbReference type="NCBI Taxonomy" id="418985"/>
    <lineage>
        <taxon>Eukaryota</taxon>
        <taxon>Metazoa</taxon>
        <taxon>Ecdysozoa</taxon>
        <taxon>Arthropoda</taxon>
        <taxon>Chelicerata</taxon>
        <taxon>Arachnida</taxon>
        <taxon>Acari</taxon>
        <taxon>Parasitiformes</taxon>
        <taxon>Mesostigmata</taxon>
        <taxon>Gamasina</taxon>
        <taxon>Dermanyssoidea</taxon>
        <taxon>Laelapidae</taxon>
        <taxon>Tropilaelaps</taxon>
    </lineage>
</organism>
<dbReference type="Gene3D" id="1.20.1270.50">
    <property type="entry name" value="Glycoside hydrolase family 38, central domain"/>
    <property type="match status" value="1"/>
</dbReference>
<dbReference type="PANTHER" id="PTHR11607:SF70">
    <property type="entry name" value="ALPHA-MANNOSIDASE"/>
    <property type="match status" value="1"/>
</dbReference>
<dbReference type="InParanoid" id="A0A1V9XQP8"/>
<evidence type="ECO:0000259" key="4">
    <source>
        <dbReference type="Pfam" id="PF09261"/>
    </source>
</evidence>
<gene>
    <name evidence="5" type="ORF">BIW11_03193</name>
</gene>
<accession>A0A1V9XQP8</accession>
<dbReference type="Gene3D" id="2.60.40.1180">
    <property type="entry name" value="Golgi alpha-mannosidase II"/>
    <property type="match status" value="1"/>
</dbReference>
<dbReference type="GO" id="GO:0046872">
    <property type="term" value="F:metal ion binding"/>
    <property type="evidence" value="ECO:0007669"/>
    <property type="project" value="UniProtKB-KW"/>
</dbReference>
<dbReference type="PANTHER" id="PTHR11607">
    <property type="entry name" value="ALPHA-MANNOSIDASE"/>
    <property type="match status" value="1"/>
</dbReference>
<protein>
    <submittedName>
        <fullName evidence="5">Alpha-mannosidase 2-like</fullName>
    </submittedName>
</protein>
<dbReference type="AlphaFoldDB" id="A0A1V9XQP8"/>
<dbReference type="InterPro" id="IPR015341">
    <property type="entry name" value="Glyco_hydro_38_cen"/>
</dbReference>
<comment type="caution">
    <text evidence="5">The sequence shown here is derived from an EMBL/GenBank/DDBJ whole genome shotgun (WGS) entry which is preliminary data.</text>
</comment>
<dbReference type="Pfam" id="PF09261">
    <property type="entry name" value="Alpha-mann_mid"/>
    <property type="match status" value="1"/>
</dbReference>
<dbReference type="InterPro" id="IPR011682">
    <property type="entry name" value="Glyco_hydro_38_C"/>
</dbReference>
<dbReference type="STRING" id="418985.A0A1V9XQP8"/>
<proteinExistence type="predicted"/>
<feature type="domain" description="Glycoside hydrolase family 38 central" evidence="4">
    <location>
        <begin position="3"/>
        <end position="53"/>
    </location>
</feature>
<dbReference type="Pfam" id="PF07748">
    <property type="entry name" value="Glyco_hydro_38C"/>
    <property type="match status" value="1"/>
</dbReference>
<dbReference type="SUPFAM" id="SSF88688">
    <property type="entry name" value="Families 57/38 glycoside transferase middle domain"/>
    <property type="match status" value="1"/>
</dbReference>
<name>A0A1V9XQP8_9ACAR</name>
<dbReference type="GO" id="GO:0004559">
    <property type="term" value="F:alpha-mannosidase activity"/>
    <property type="evidence" value="ECO:0007669"/>
    <property type="project" value="InterPro"/>
</dbReference>
<dbReference type="OrthoDB" id="10261055at2759"/>
<evidence type="ECO:0000313" key="6">
    <source>
        <dbReference type="Proteomes" id="UP000192247"/>
    </source>
</evidence>
<keyword evidence="2" id="KW-0378">Hydrolase</keyword>
<reference evidence="5 6" key="1">
    <citation type="journal article" date="2017" name="Gigascience">
        <title>Draft genome of the honey bee ectoparasitic mite, Tropilaelaps mercedesae, is shaped by the parasitic life history.</title>
        <authorList>
            <person name="Dong X."/>
            <person name="Armstrong S.D."/>
            <person name="Xia D."/>
            <person name="Makepeace B.L."/>
            <person name="Darby A.C."/>
            <person name="Kadowaki T."/>
        </authorList>
    </citation>
    <scope>NUCLEOTIDE SEQUENCE [LARGE SCALE GENOMIC DNA]</scope>
    <source>
        <strain evidence="5">Wuxi-XJTLU</strain>
    </source>
</reference>
<dbReference type="InterPro" id="IPR013780">
    <property type="entry name" value="Glyco_hydro_b"/>
</dbReference>
<evidence type="ECO:0000256" key="2">
    <source>
        <dbReference type="ARBA" id="ARBA00022801"/>
    </source>
</evidence>
<dbReference type="SUPFAM" id="SSF74650">
    <property type="entry name" value="Galactose mutarotase-like"/>
    <property type="match status" value="1"/>
</dbReference>
<dbReference type="InterPro" id="IPR050843">
    <property type="entry name" value="Glycosyl_Hydrlase_38"/>
</dbReference>
<feature type="domain" description="Glycosyl hydrolase family 38 C-terminal" evidence="3">
    <location>
        <begin position="250"/>
        <end position="452"/>
    </location>
</feature>
<evidence type="ECO:0000313" key="5">
    <source>
        <dbReference type="EMBL" id="OQR75781.1"/>
    </source>
</evidence>
<evidence type="ECO:0000256" key="1">
    <source>
        <dbReference type="ARBA" id="ARBA00022723"/>
    </source>
</evidence>
<evidence type="ECO:0000259" key="3">
    <source>
        <dbReference type="Pfam" id="PF07748"/>
    </source>
</evidence>
<keyword evidence="1" id="KW-0479">Metal-binding</keyword>
<dbReference type="EMBL" id="MNPL01005797">
    <property type="protein sequence ID" value="OQR75781.1"/>
    <property type="molecule type" value="Genomic_DNA"/>
</dbReference>